<protein>
    <submittedName>
        <fullName evidence="7">Uncharacterized protein</fullName>
    </submittedName>
</protein>
<reference evidence="7" key="1">
    <citation type="submission" date="2015-06" db="UniProtKB">
        <authorList>
            <consortium name="EnsemblPlants"/>
        </authorList>
    </citation>
    <scope>IDENTIFICATION</scope>
</reference>
<evidence type="ECO:0000256" key="3">
    <source>
        <dbReference type="ARBA" id="ARBA00022525"/>
    </source>
</evidence>
<evidence type="ECO:0000313" key="7">
    <source>
        <dbReference type="EnsemblPlants" id="EMT10526"/>
    </source>
</evidence>
<dbReference type="InterPro" id="IPR001010">
    <property type="entry name" value="Thionin"/>
</dbReference>
<keyword evidence="4" id="KW-0732">Signal</keyword>
<dbReference type="PANTHER" id="PTHR33920">
    <property type="entry name" value="THIONIN-2.1-RELATED"/>
    <property type="match status" value="1"/>
</dbReference>
<evidence type="ECO:0000256" key="2">
    <source>
        <dbReference type="ARBA" id="ARBA00004613"/>
    </source>
</evidence>
<comment type="function">
    <text evidence="1">Thionins are small plant proteins which are toxic to animal cells. They seem to exert their toxic effect at the level of the cell membrane. Their precise function is not known.</text>
</comment>
<dbReference type="GO" id="GO:0005576">
    <property type="term" value="C:extracellular region"/>
    <property type="evidence" value="ECO:0007669"/>
    <property type="project" value="UniProtKB-SubCell"/>
</dbReference>
<keyword evidence="5" id="KW-0611">Plant defense</keyword>
<dbReference type="GO" id="GO:0006952">
    <property type="term" value="P:defense response"/>
    <property type="evidence" value="ECO:0007669"/>
    <property type="project" value="UniProtKB-KW"/>
</dbReference>
<proteinExistence type="predicted"/>
<organism evidence="7">
    <name type="scientific">Aegilops tauschii</name>
    <name type="common">Tausch's goatgrass</name>
    <name type="synonym">Aegilops squarrosa</name>
    <dbReference type="NCBI Taxonomy" id="37682"/>
    <lineage>
        <taxon>Eukaryota</taxon>
        <taxon>Viridiplantae</taxon>
        <taxon>Streptophyta</taxon>
        <taxon>Embryophyta</taxon>
        <taxon>Tracheophyta</taxon>
        <taxon>Spermatophyta</taxon>
        <taxon>Magnoliopsida</taxon>
        <taxon>Liliopsida</taxon>
        <taxon>Poales</taxon>
        <taxon>Poaceae</taxon>
        <taxon>BOP clade</taxon>
        <taxon>Pooideae</taxon>
        <taxon>Triticodae</taxon>
        <taxon>Triticeae</taxon>
        <taxon>Triticinae</taxon>
        <taxon>Aegilops</taxon>
    </lineage>
</organism>
<keyword evidence="3" id="KW-0964">Secreted</keyword>
<accession>M8B931</accession>
<evidence type="ECO:0000256" key="1">
    <source>
        <dbReference type="ARBA" id="ARBA00002847"/>
    </source>
</evidence>
<dbReference type="PANTHER" id="PTHR33920:SF3">
    <property type="entry name" value="ACIDIC PROTEIN"/>
    <property type="match status" value="1"/>
</dbReference>
<evidence type="ECO:0000256" key="6">
    <source>
        <dbReference type="ARBA" id="ARBA00023157"/>
    </source>
</evidence>
<name>M8B931_AEGTA</name>
<dbReference type="EnsemblPlants" id="EMT10526">
    <property type="protein sequence ID" value="EMT10526"/>
    <property type="gene ID" value="F775_09442"/>
</dbReference>
<dbReference type="AlphaFoldDB" id="M8B931"/>
<keyword evidence="6" id="KW-1015">Disulfide bond</keyword>
<evidence type="ECO:0000256" key="4">
    <source>
        <dbReference type="ARBA" id="ARBA00022729"/>
    </source>
</evidence>
<evidence type="ECO:0000256" key="5">
    <source>
        <dbReference type="ARBA" id="ARBA00022821"/>
    </source>
</evidence>
<comment type="subcellular location">
    <subcellularLocation>
        <location evidence="2">Secreted</location>
    </subcellularLocation>
</comment>
<sequence length="214" mass="22665">MEGKGRLRRVILLLVLGAVLVLGTLLPQAQADAAADPGDDDDHRKVCCHDKEASYCFSVCTHGSSTPKLRTWCADNCCCVLTMDSTCMPASLHKLQPHVHQPRWMSAQFDGNCSTVPSGLLPPAQAEAAATGGDRKKICCHDEDESFCCSGCLEQHGSGDAARTSCARDCCCVFTWSATCPRRCKSSNLLTNKVIVDGSEETKAGAGGIASIAA</sequence>